<dbReference type="Pfam" id="PF13041">
    <property type="entry name" value="PPR_2"/>
    <property type="match status" value="3"/>
</dbReference>
<evidence type="ECO:0000256" key="1">
    <source>
        <dbReference type="ARBA" id="ARBA00022737"/>
    </source>
</evidence>
<comment type="caution">
    <text evidence="3">The sequence shown here is derived from an EMBL/GenBank/DDBJ whole genome shotgun (WGS) entry which is preliminary data.</text>
</comment>
<name>A0A9P1BYM6_9DINO</name>
<dbReference type="SUPFAM" id="SSF81901">
    <property type="entry name" value="HCP-like"/>
    <property type="match status" value="1"/>
</dbReference>
<dbReference type="NCBIfam" id="TIGR00756">
    <property type="entry name" value="PPR"/>
    <property type="match status" value="3"/>
</dbReference>
<dbReference type="InterPro" id="IPR011990">
    <property type="entry name" value="TPR-like_helical_dom_sf"/>
</dbReference>
<reference evidence="3" key="1">
    <citation type="submission" date="2022-10" db="EMBL/GenBank/DDBJ databases">
        <authorList>
            <person name="Chen Y."/>
            <person name="Dougan E. K."/>
            <person name="Chan C."/>
            <person name="Rhodes N."/>
            <person name="Thang M."/>
        </authorList>
    </citation>
    <scope>NUCLEOTIDE SEQUENCE</scope>
</reference>
<feature type="repeat" description="PPR" evidence="2">
    <location>
        <begin position="354"/>
        <end position="388"/>
    </location>
</feature>
<dbReference type="EMBL" id="CAMXCT020000688">
    <property type="protein sequence ID" value="CAL1135532.1"/>
    <property type="molecule type" value="Genomic_DNA"/>
</dbReference>
<evidence type="ECO:0000313" key="3">
    <source>
        <dbReference type="EMBL" id="CAI3982157.1"/>
    </source>
</evidence>
<dbReference type="PROSITE" id="PS51375">
    <property type="entry name" value="PPR"/>
    <property type="match status" value="4"/>
</dbReference>
<dbReference type="OrthoDB" id="185373at2759"/>
<evidence type="ECO:0000313" key="4">
    <source>
        <dbReference type="EMBL" id="CAL4769469.1"/>
    </source>
</evidence>
<feature type="repeat" description="PPR" evidence="2">
    <location>
        <begin position="183"/>
        <end position="217"/>
    </location>
</feature>
<dbReference type="Proteomes" id="UP001152797">
    <property type="component" value="Unassembled WGS sequence"/>
</dbReference>
<feature type="repeat" description="PPR" evidence="2">
    <location>
        <begin position="253"/>
        <end position="287"/>
    </location>
</feature>
<dbReference type="EMBL" id="CAMXCT030000688">
    <property type="protein sequence ID" value="CAL4769469.1"/>
    <property type="molecule type" value="Genomic_DNA"/>
</dbReference>
<evidence type="ECO:0000256" key="2">
    <source>
        <dbReference type="PROSITE-ProRule" id="PRU00708"/>
    </source>
</evidence>
<organism evidence="3">
    <name type="scientific">Cladocopium goreaui</name>
    <dbReference type="NCBI Taxonomy" id="2562237"/>
    <lineage>
        <taxon>Eukaryota</taxon>
        <taxon>Sar</taxon>
        <taxon>Alveolata</taxon>
        <taxon>Dinophyceae</taxon>
        <taxon>Suessiales</taxon>
        <taxon>Symbiodiniaceae</taxon>
        <taxon>Cladocopium</taxon>
    </lineage>
</organism>
<accession>A0A9P1BYM6</accession>
<keyword evidence="1" id="KW-0677">Repeat</keyword>
<evidence type="ECO:0000313" key="5">
    <source>
        <dbReference type="Proteomes" id="UP001152797"/>
    </source>
</evidence>
<keyword evidence="5" id="KW-1185">Reference proteome</keyword>
<reference evidence="4 5" key="2">
    <citation type="submission" date="2024-05" db="EMBL/GenBank/DDBJ databases">
        <authorList>
            <person name="Chen Y."/>
            <person name="Shah S."/>
            <person name="Dougan E. K."/>
            <person name="Thang M."/>
            <person name="Chan C."/>
        </authorList>
    </citation>
    <scope>NUCLEOTIDE SEQUENCE [LARGE SCALE GENOMIC DNA]</scope>
</reference>
<proteinExistence type="predicted"/>
<protein>
    <submittedName>
        <fullName evidence="4">Pentatricopeptide repeat-containing protein At1g09900</fullName>
    </submittedName>
</protein>
<dbReference type="PANTHER" id="PTHR47941">
    <property type="entry name" value="PENTATRICOPEPTIDE REPEAT-CONTAINING PROTEIN 3, MITOCHONDRIAL"/>
    <property type="match status" value="1"/>
</dbReference>
<gene>
    <name evidence="3" type="ORF">C1SCF055_LOCUS9885</name>
</gene>
<feature type="repeat" description="PPR" evidence="2">
    <location>
        <begin position="147"/>
        <end position="182"/>
    </location>
</feature>
<dbReference type="EMBL" id="CAMXCT010000688">
    <property type="protein sequence ID" value="CAI3982157.1"/>
    <property type="molecule type" value="Genomic_DNA"/>
</dbReference>
<sequence>MEKLRKRQGKEGGNCQTKAKRCSVLQTPVCCLLIIALLKDLLRAISVHGLGAVKGCFSYRGLEAVYVQRSQVRICSTMLGSSAEKRKCCANAGELEEAEQCFVEMRRDDCQPNAKTYGKLMEASARVGQAERALHWFRELQANFAPDLDHYNMMAQAFFVSGDLSSGAFWLFTEAPKQGFLPDIVGYNQYLDALSSKGMLQEARDLISKAMEARVTPNLRSYNSLINVSAKSLDPVESALNAFAELEAKMQPDAISYNSVLDAMARAGDVNAAEEWLQKMLQASVQPDVVSCSCLIRAAAPEARGHWLETLRARRAALDIWAYAAVIDACAQVGDSRAAARWHCRAEEERLHPNVVTYNSVINACARRGDSDAAERWLMQMMHERIEPKLITFNSVLKACRQRSDVVSRTFQSAIAECAVRYGILVHSAGSDQFQFSHRCMCPQRQRCAGDRTVDRRAAIAAAGA</sequence>
<dbReference type="AlphaFoldDB" id="A0A9P1BYM6"/>
<dbReference type="Pfam" id="PF13812">
    <property type="entry name" value="PPR_3"/>
    <property type="match status" value="1"/>
</dbReference>
<dbReference type="Gene3D" id="1.25.40.10">
    <property type="entry name" value="Tetratricopeptide repeat domain"/>
    <property type="match status" value="3"/>
</dbReference>
<dbReference type="InterPro" id="IPR002885">
    <property type="entry name" value="PPR_rpt"/>
</dbReference>